<gene>
    <name evidence="2" type="ORF">SAMN05216252_101648</name>
</gene>
<organism evidence="2 3">
    <name type="scientific">Actinacidiphila glaucinigra</name>
    <dbReference type="NCBI Taxonomy" id="235986"/>
    <lineage>
        <taxon>Bacteria</taxon>
        <taxon>Bacillati</taxon>
        <taxon>Actinomycetota</taxon>
        <taxon>Actinomycetes</taxon>
        <taxon>Kitasatosporales</taxon>
        <taxon>Streptomycetaceae</taxon>
        <taxon>Actinacidiphila</taxon>
    </lineage>
</organism>
<dbReference type="RefSeq" id="WP_245938633.1">
    <property type="nucleotide sequence ID" value="NZ_FZOF01000001.1"/>
</dbReference>
<dbReference type="PANTHER" id="PTHR43190">
    <property type="entry name" value="N-ACETYL-D-GLUCOSAMINE KINASE"/>
    <property type="match status" value="1"/>
</dbReference>
<name>A0A238ZXN0_9ACTN</name>
<feature type="domain" description="ATPase BadF/BadG/BcrA/BcrD type" evidence="1">
    <location>
        <begin position="5"/>
        <end position="285"/>
    </location>
</feature>
<dbReference type="Pfam" id="PF01869">
    <property type="entry name" value="BcrAD_BadFG"/>
    <property type="match status" value="1"/>
</dbReference>
<evidence type="ECO:0000313" key="2">
    <source>
        <dbReference type="EMBL" id="SNR88196.1"/>
    </source>
</evidence>
<protein>
    <submittedName>
        <fullName evidence="2">BadF-type ATPase</fullName>
    </submittedName>
</protein>
<dbReference type="InterPro" id="IPR043129">
    <property type="entry name" value="ATPase_NBD"/>
</dbReference>
<evidence type="ECO:0000313" key="3">
    <source>
        <dbReference type="Proteomes" id="UP000198280"/>
    </source>
</evidence>
<dbReference type="InterPro" id="IPR002731">
    <property type="entry name" value="ATPase_BadF"/>
</dbReference>
<sequence>MSLVIGIDAGGTRTRAYLAEAAPDGVVLGEGEGGPGNAMTVERVALTQHLADAIRGAVPEDRRGEVATVVGGFAGAALGTGPETGHELAISCLRAALDSHGVGAPEVTVCGDIEVAFASAPGTPADGLALVAGTGAVAARIEKRNQTLVADGNGWLVGDEGSGFWLGREVMRAALRALDGRGPWTILVEAVLSHYMGSPGGPYLAQERPGGHECHVLRNRLVPLVYAESPVRLARLSPLAVAADRDGDEVAGALLDDAADELAATVAALDPRAGEPLVVTGGLLGPTGPLLGRIVARAEEMDLDVLPVRDGGAGALALARLRVNGD</sequence>
<dbReference type="Gene3D" id="3.30.420.40">
    <property type="match status" value="2"/>
</dbReference>
<accession>A0A238ZXN0</accession>
<reference evidence="2 3" key="1">
    <citation type="submission" date="2017-06" db="EMBL/GenBank/DDBJ databases">
        <authorList>
            <person name="Kim H.J."/>
            <person name="Triplett B.A."/>
        </authorList>
    </citation>
    <scope>NUCLEOTIDE SEQUENCE [LARGE SCALE GENOMIC DNA]</scope>
    <source>
        <strain evidence="2 3">CGMCC 4.1858</strain>
    </source>
</reference>
<dbReference type="Proteomes" id="UP000198280">
    <property type="component" value="Unassembled WGS sequence"/>
</dbReference>
<dbReference type="AlphaFoldDB" id="A0A238ZXN0"/>
<evidence type="ECO:0000259" key="1">
    <source>
        <dbReference type="Pfam" id="PF01869"/>
    </source>
</evidence>
<keyword evidence="3" id="KW-1185">Reference proteome</keyword>
<proteinExistence type="predicted"/>
<dbReference type="InterPro" id="IPR052519">
    <property type="entry name" value="Euk-type_GlcNAc_Kinase"/>
</dbReference>
<dbReference type="EMBL" id="FZOF01000001">
    <property type="protein sequence ID" value="SNR88196.1"/>
    <property type="molecule type" value="Genomic_DNA"/>
</dbReference>
<dbReference type="SUPFAM" id="SSF53067">
    <property type="entry name" value="Actin-like ATPase domain"/>
    <property type="match status" value="2"/>
</dbReference>
<dbReference type="PANTHER" id="PTHR43190:SF3">
    <property type="entry name" value="N-ACETYL-D-GLUCOSAMINE KINASE"/>
    <property type="match status" value="1"/>
</dbReference>